<keyword evidence="1" id="KW-0067">ATP-binding</keyword>
<dbReference type="InterPro" id="IPR025839">
    <property type="entry name" value="RLAN_dom"/>
</dbReference>
<dbReference type="OrthoDB" id="9800957at2"/>
<dbReference type="PROSITE" id="PS50975">
    <property type="entry name" value="ATP_GRASP"/>
    <property type="match status" value="1"/>
</dbReference>
<dbReference type="KEGG" id="hoh:Hoch_5784"/>
<proteinExistence type="predicted"/>
<dbReference type="Proteomes" id="UP000001880">
    <property type="component" value="Chromosome"/>
</dbReference>
<dbReference type="Gene3D" id="3.30.470.20">
    <property type="entry name" value="ATP-grasp fold, B domain"/>
    <property type="match status" value="1"/>
</dbReference>
<dbReference type="RefSeq" id="WP_012830853.1">
    <property type="nucleotide sequence ID" value="NC_013440.1"/>
</dbReference>
<keyword evidence="1" id="KW-0547">Nucleotide-binding</keyword>
<dbReference type="GO" id="GO:0005737">
    <property type="term" value="C:cytoplasm"/>
    <property type="evidence" value="ECO:0007669"/>
    <property type="project" value="TreeGrafter"/>
</dbReference>
<evidence type="ECO:0000259" key="2">
    <source>
        <dbReference type="PROSITE" id="PS50975"/>
    </source>
</evidence>
<dbReference type="eggNOG" id="COG0189">
    <property type="taxonomic scope" value="Bacteria"/>
</dbReference>
<protein>
    <submittedName>
        <fullName evidence="3">RimK domain protein ATP-grasp</fullName>
    </submittedName>
</protein>
<dbReference type="InterPro" id="IPR011761">
    <property type="entry name" value="ATP-grasp"/>
</dbReference>
<dbReference type="PANTHER" id="PTHR21621">
    <property type="entry name" value="RIBOSOMAL PROTEIN S6 MODIFICATION PROTEIN"/>
    <property type="match status" value="1"/>
</dbReference>
<dbReference type="EMBL" id="CP001804">
    <property type="protein sequence ID" value="ACY18261.1"/>
    <property type="molecule type" value="Genomic_DNA"/>
</dbReference>
<dbReference type="InterPro" id="IPR013815">
    <property type="entry name" value="ATP_grasp_subdomain_1"/>
</dbReference>
<keyword evidence="4" id="KW-1185">Reference proteome</keyword>
<sequence length="486" mass="55702">MPRHVLVLEDPSEWNLELPGVEIVAARDYLTDPRFAVQRRVKTYNLCRTSGYQSIGYYVSLLAAARGHQPLPSVTTIQDLRMAPLLRVASESVDRDLQRALGHLKATRFELSIYFGRNLARRYDRLCQALFGLFPAPFLRAELVYADRWRVESLRPISSSEIPESHRPFVVERAQRYFARPASPKRPAYRYDIAILYDDEEVDSPSDSRAIERFCRAAEHFGMRPTVLGREDYGRVAEFDALFLRETTSVDHHTYRFARRAEAEGLLVIDDPESIIRCTNKVYLAEVFERHDIACPRTLVVHRGNAERIGPELGFPCVLKRPDSSFSLGVQKARDEDELRTHLDSFFEKSELVVAQAYMPSDFDWRIGVLGGRAFYACRYYMARGHWQIMKVRSETKRSYGKVDTMAIEDAPPRAVALAERAAGLIGKGLYGVDIKEVNGEFFVIEINDNPSIEAGVEDTVLKDELYRAIMGWFFERLERRGRGTV</sequence>
<gene>
    <name evidence="3" type="ordered locus">Hoch_5784</name>
</gene>
<accession>D0LHB6</accession>
<dbReference type="AlphaFoldDB" id="D0LHB6"/>
<dbReference type="GO" id="GO:0009432">
    <property type="term" value="P:SOS response"/>
    <property type="evidence" value="ECO:0007669"/>
    <property type="project" value="TreeGrafter"/>
</dbReference>
<name>D0LHB6_HALO1</name>
<dbReference type="Gene3D" id="3.30.1490.20">
    <property type="entry name" value="ATP-grasp fold, A domain"/>
    <property type="match status" value="1"/>
</dbReference>
<dbReference type="GO" id="GO:0018169">
    <property type="term" value="F:ribosomal S6-glutamic acid ligase activity"/>
    <property type="evidence" value="ECO:0007669"/>
    <property type="project" value="TreeGrafter"/>
</dbReference>
<organism evidence="3 4">
    <name type="scientific">Haliangium ochraceum (strain DSM 14365 / JCM 11303 / SMP-2)</name>
    <dbReference type="NCBI Taxonomy" id="502025"/>
    <lineage>
        <taxon>Bacteria</taxon>
        <taxon>Pseudomonadati</taxon>
        <taxon>Myxococcota</taxon>
        <taxon>Polyangia</taxon>
        <taxon>Haliangiales</taxon>
        <taxon>Kofleriaceae</taxon>
        <taxon>Haliangium</taxon>
    </lineage>
</organism>
<feature type="domain" description="ATP-grasp" evidence="2">
    <location>
        <begin position="285"/>
        <end position="475"/>
    </location>
</feature>
<dbReference type="GO" id="GO:0046872">
    <property type="term" value="F:metal ion binding"/>
    <property type="evidence" value="ECO:0007669"/>
    <property type="project" value="InterPro"/>
</dbReference>
<evidence type="ECO:0000256" key="1">
    <source>
        <dbReference type="PROSITE-ProRule" id="PRU00409"/>
    </source>
</evidence>
<dbReference type="Pfam" id="PF14401">
    <property type="entry name" value="RLAN"/>
    <property type="match status" value="1"/>
</dbReference>
<dbReference type="GO" id="GO:0005524">
    <property type="term" value="F:ATP binding"/>
    <property type="evidence" value="ECO:0007669"/>
    <property type="project" value="UniProtKB-UniRule"/>
</dbReference>
<reference evidence="3 4" key="1">
    <citation type="journal article" date="2010" name="Stand. Genomic Sci.">
        <title>Complete genome sequence of Haliangium ochraceum type strain (SMP-2).</title>
        <authorList>
            <consortium name="US DOE Joint Genome Institute (JGI-PGF)"/>
            <person name="Ivanova N."/>
            <person name="Daum C."/>
            <person name="Lang E."/>
            <person name="Abt B."/>
            <person name="Kopitz M."/>
            <person name="Saunders E."/>
            <person name="Lapidus A."/>
            <person name="Lucas S."/>
            <person name="Glavina Del Rio T."/>
            <person name="Nolan M."/>
            <person name="Tice H."/>
            <person name="Copeland A."/>
            <person name="Cheng J.F."/>
            <person name="Chen F."/>
            <person name="Bruce D."/>
            <person name="Goodwin L."/>
            <person name="Pitluck S."/>
            <person name="Mavromatis K."/>
            <person name="Pati A."/>
            <person name="Mikhailova N."/>
            <person name="Chen A."/>
            <person name="Palaniappan K."/>
            <person name="Land M."/>
            <person name="Hauser L."/>
            <person name="Chang Y.J."/>
            <person name="Jeffries C.D."/>
            <person name="Detter J.C."/>
            <person name="Brettin T."/>
            <person name="Rohde M."/>
            <person name="Goker M."/>
            <person name="Bristow J."/>
            <person name="Markowitz V."/>
            <person name="Eisen J.A."/>
            <person name="Hugenholtz P."/>
            <person name="Kyrpides N.C."/>
            <person name="Klenk H.P."/>
        </authorList>
    </citation>
    <scope>NUCLEOTIDE SEQUENCE [LARGE SCALE GENOMIC DNA]</scope>
    <source>
        <strain evidence="4">DSM 14365 / CIP 107738 / JCM 11303 / AJ 13395 / SMP-2</strain>
    </source>
</reference>
<evidence type="ECO:0000313" key="3">
    <source>
        <dbReference type="EMBL" id="ACY18261.1"/>
    </source>
</evidence>
<dbReference type="PANTHER" id="PTHR21621:SF0">
    <property type="entry name" value="BETA-CITRYLGLUTAMATE SYNTHASE B-RELATED"/>
    <property type="match status" value="1"/>
</dbReference>
<dbReference type="SUPFAM" id="SSF56059">
    <property type="entry name" value="Glutathione synthetase ATP-binding domain-like"/>
    <property type="match status" value="1"/>
</dbReference>
<dbReference type="STRING" id="502025.Hoch_5784"/>
<dbReference type="InterPro" id="IPR013651">
    <property type="entry name" value="ATP-grasp_RimK-type"/>
</dbReference>
<dbReference type="Pfam" id="PF08443">
    <property type="entry name" value="RimK"/>
    <property type="match status" value="1"/>
</dbReference>
<evidence type="ECO:0000313" key="4">
    <source>
        <dbReference type="Proteomes" id="UP000001880"/>
    </source>
</evidence>
<dbReference type="HOGENOM" id="CLU_016765_0_0_7"/>